<evidence type="ECO:0000256" key="2">
    <source>
        <dbReference type="ARBA" id="ARBA00023125"/>
    </source>
</evidence>
<dbReference type="RefSeq" id="WP_078707869.1">
    <property type="nucleotide sequence ID" value="NZ_FUXL01000004.1"/>
</dbReference>
<dbReference type="EMBL" id="FUXL01000004">
    <property type="protein sequence ID" value="SJZ98979.1"/>
    <property type="molecule type" value="Genomic_DNA"/>
</dbReference>
<evidence type="ECO:0000256" key="3">
    <source>
        <dbReference type="ARBA" id="ARBA00023163"/>
    </source>
</evidence>
<feature type="DNA-binding region" description="H-T-H motif" evidence="4">
    <location>
        <begin position="35"/>
        <end position="54"/>
    </location>
</feature>
<feature type="domain" description="HTH tetR-type" evidence="5">
    <location>
        <begin position="12"/>
        <end position="72"/>
    </location>
</feature>
<dbReference type="Pfam" id="PF00440">
    <property type="entry name" value="TetR_N"/>
    <property type="match status" value="1"/>
</dbReference>
<dbReference type="PROSITE" id="PS50977">
    <property type="entry name" value="HTH_TETR_2"/>
    <property type="match status" value="1"/>
</dbReference>
<dbReference type="Gene3D" id="1.10.357.10">
    <property type="entry name" value="Tetracycline Repressor, domain 2"/>
    <property type="match status" value="1"/>
</dbReference>
<dbReference type="InterPro" id="IPR036271">
    <property type="entry name" value="Tet_transcr_reg_TetR-rel_C_sf"/>
</dbReference>
<proteinExistence type="predicted"/>
<dbReference type="InterPro" id="IPR001647">
    <property type="entry name" value="HTH_TetR"/>
</dbReference>
<keyword evidence="3" id="KW-0804">Transcription</keyword>
<evidence type="ECO:0000313" key="6">
    <source>
        <dbReference type="EMBL" id="SJZ98979.1"/>
    </source>
</evidence>
<dbReference type="InterPro" id="IPR011075">
    <property type="entry name" value="TetR_C"/>
</dbReference>
<keyword evidence="1" id="KW-0805">Transcription regulation</keyword>
<dbReference type="Gene3D" id="1.10.10.60">
    <property type="entry name" value="Homeodomain-like"/>
    <property type="match status" value="1"/>
</dbReference>
<keyword evidence="7" id="KW-1185">Reference proteome</keyword>
<dbReference type="SUPFAM" id="SSF48498">
    <property type="entry name" value="Tetracyclin repressor-like, C-terminal domain"/>
    <property type="match status" value="1"/>
</dbReference>
<dbReference type="InterPro" id="IPR050109">
    <property type="entry name" value="HTH-type_TetR-like_transc_reg"/>
</dbReference>
<evidence type="ECO:0000259" key="5">
    <source>
        <dbReference type="PROSITE" id="PS50977"/>
    </source>
</evidence>
<protein>
    <submittedName>
        <fullName evidence="6">Transcriptional regulator, TetR family</fullName>
    </submittedName>
</protein>
<dbReference type="InterPro" id="IPR009057">
    <property type="entry name" value="Homeodomain-like_sf"/>
</dbReference>
<organism evidence="6 7">
    <name type="scientific">Consotaella salsifontis</name>
    <dbReference type="NCBI Taxonomy" id="1365950"/>
    <lineage>
        <taxon>Bacteria</taxon>
        <taxon>Pseudomonadati</taxon>
        <taxon>Pseudomonadota</taxon>
        <taxon>Alphaproteobacteria</taxon>
        <taxon>Hyphomicrobiales</taxon>
        <taxon>Aurantimonadaceae</taxon>
        <taxon>Consotaella</taxon>
    </lineage>
</organism>
<dbReference type="SUPFAM" id="SSF46689">
    <property type="entry name" value="Homeodomain-like"/>
    <property type="match status" value="1"/>
</dbReference>
<dbReference type="Proteomes" id="UP000190135">
    <property type="component" value="Unassembled WGS sequence"/>
</dbReference>
<name>A0A1T4Q5H3_9HYPH</name>
<sequence length="214" mass="23965">MKPRIERRRRGATLEDAILDAAWAELLEHGYTGFTMEAVAKRAGTSRPVLARRWESRAHLAIAAIGHYNECNPIEVPELGSVRDELVILLERLSDRGAGTMTRVLLNMTDYFIETGSSIAVIRDRIAGDDHLKEILQRGILRGELDPKKLTPRISTLALDLVRHEVIMTHKSVPRKRIEEIVDTIFLPLVTATTAESKSLSSGKASRSHRSNVR</sequence>
<gene>
    <name evidence="6" type="ORF">SAMN05428963_104356</name>
</gene>
<dbReference type="PANTHER" id="PTHR30055:SF148">
    <property type="entry name" value="TETR-FAMILY TRANSCRIPTIONAL REGULATOR"/>
    <property type="match status" value="1"/>
</dbReference>
<dbReference type="AlphaFoldDB" id="A0A1T4Q5H3"/>
<evidence type="ECO:0000313" key="7">
    <source>
        <dbReference type="Proteomes" id="UP000190135"/>
    </source>
</evidence>
<dbReference type="GO" id="GO:0003700">
    <property type="term" value="F:DNA-binding transcription factor activity"/>
    <property type="evidence" value="ECO:0007669"/>
    <property type="project" value="TreeGrafter"/>
</dbReference>
<dbReference type="STRING" id="1365950.SAMN05428963_104356"/>
<evidence type="ECO:0000256" key="4">
    <source>
        <dbReference type="PROSITE-ProRule" id="PRU00335"/>
    </source>
</evidence>
<keyword evidence="2 4" id="KW-0238">DNA-binding</keyword>
<reference evidence="6 7" key="1">
    <citation type="submission" date="2017-02" db="EMBL/GenBank/DDBJ databases">
        <authorList>
            <person name="Peterson S.W."/>
        </authorList>
    </citation>
    <scope>NUCLEOTIDE SEQUENCE [LARGE SCALE GENOMIC DNA]</scope>
    <source>
        <strain evidence="6 7">USBA 369</strain>
    </source>
</reference>
<dbReference type="PANTHER" id="PTHR30055">
    <property type="entry name" value="HTH-TYPE TRANSCRIPTIONAL REGULATOR RUTR"/>
    <property type="match status" value="1"/>
</dbReference>
<dbReference type="Pfam" id="PF16859">
    <property type="entry name" value="TetR_C_11"/>
    <property type="match status" value="1"/>
</dbReference>
<dbReference type="OrthoDB" id="9796019at2"/>
<accession>A0A1T4Q5H3</accession>
<dbReference type="GO" id="GO:0000976">
    <property type="term" value="F:transcription cis-regulatory region binding"/>
    <property type="evidence" value="ECO:0007669"/>
    <property type="project" value="TreeGrafter"/>
</dbReference>
<evidence type="ECO:0000256" key="1">
    <source>
        <dbReference type="ARBA" id="ARBA00023015"/>
    </source>
</evidence>